<dbReference type="PATRIC" id="fig|224013.5.peg.5450"/>
<name>A0A0M5MI08_9NOSO</name>
<gene>
    <name evidence="1" type="ORF">ACX27_22750</name>
</gene>
<reference evidence="1 2" key="2">
    <citation type="journal article" date="2016" name="Genome Announc.">
        <title>Draft Genome Sequence of the N2-Fixing Cyanobacterium Nostoc piscinale CENA21, Isolated from the Brazilian Amazon Floodplain.</title>
        <authorList>
            <person name="Leao T."/>
            <person name="Guimaraes P.I."/>
            <person name="de Melo A.G."/>
            <person name="Ramos R.T."/>
            <person name="Leao P.N."/>
            <person name="Silva A."/>
            <person name="Fiore M.F."/>
            <person name="Schneider M.P."/>
        </authorList>
    </citation>
    <scope>NUCLEOTIDE SEQUENCE [LARGE SCALE GENOMIC DNA]</scope>
    <source>
        <strain evidence="1 2">CENA21</strain>
    </source>
</reference>
<dbReference type="EMBL" id="CP012036">
    <property type="protein sequence ID" value="ALF55005.1"/>
    <property type="molecule type" value="Genomic_DNA"/>
</dbReference>
<protein>
    <submittedName>
        <fullName evidence="1">Uncharacterized protein</fullName>
    </submittedName>
</protein>
<organism evidence="1 2">
    <name type="scientific">Nostoc piscinale CENA21</name>
    <dbReference type="NCBI Taxonomy" id="224013"/>
    <lineage>
        <taxon>Bacteria</taxon>
        <taxon>Bacillati</taxon>
        <taxon>Cyanobacteriota</taxon>
        <taxon>Cyanophyceae</taxon>
        <taxon>Nostocales</taxon>
        <taxon>Nostocaceae</taxon>
        <taxon>Nostoc</taxon>
    </lineage>
</organism>
<dbReference type="STRING" id="224013.ACX27_22750"/>
<proteinExistence type="predicted"/>
<dbReference type="OrthoDB" id="516113at2"/>
<dbReference type="RefSeq" id="WP_062295786.1">
    <property type="nucleotide sequence ID" value="NZ_CP012036.1"/>
</dbReference>
<reference evidence="2" key="1">
    <citation type="submission" date="2015-07" db="EMBL/GenBank/DDBJ databases">
        <title>Genome Of Nitrogen-Fixing Cyanobacterium Nostoc piscinale CENA21 From Solimoes/Amazon River Floodplain Sediments And Comparative Genomics To Uncover Biosynthetic Natural Products Potential.</title>
        <authorList>
            <person name="Leao T.F."/>
            <person name="Leao P.N."/>
            <person name="Guimaraes P.I."/>
            <person name="de Melo A.G.C."/>
            <person name="Ramos R.T.J."/>
            <person name="Silva A."/>
            <person name="Fiore M.F."/>
            <person name="Schneider M.P.C."/>
        </authorList>
    </citation>
    <scope>NUCLEOTIDE SEQUENCE [LARGE SCALE GENOMIC DNA]</scope>
    <source>
        <strain evidence="2">CENA21</strain>
    </source>
</reference>
<evidence type="ECO:0000313" key="1">
    <source>
        <dbReference type="EMBL" id="ALF55005.1"/>
    </source>
</evidence>
<evidence type="ECO:0000313" key="2">
    <source>
        <dbReference type="Proteomes" id="UP000062645"/>
    </source>
</evidence>
<keyword evidence="2" id="KW-1185">Reference proteome</keyword>
<dbReference type="AlphaFoldDB" id="A0A0M5MI08"/>
<accession>A0A0M5MI08</accession>
<dbReference type="KEGG" id="npz:ACX27_22750"/>
<sequence length="104" mass="12049">MSNKSFESIDFVEQLEKIATAVHDVARDCQGNPLALLTLLRQLEYLHRSIRDGAFQDSLPDNRQQLYSLLKDIESEGGWPYIERMRLHTFLVNLQPEVMAENDD</sequence>
<dbReference type="Proteomes" id="UP000062645">
    <property type="component" value="Chromosome"/>
</dbReference>